<evidence type="ECO:0000256" key="4">
    <source>
        <dbReference type="HAMAP-Rule" id="MF_00171"/>
    </source>
</evidence>
<dbReference type="InterPro" id="IPR001406">
    <property type="entry name" value="PsdUridine_synth_TruA"/>
</dbReference>
<keyword evidence="3 4" id="KW-0413">Isomerase</keyword>
<comment type="caution">
    <text evidence="4">Lacks conserved residue(s) required for the propagation of feature annotation.</text>
</comment>
<dbReference type="InterPro" id="IPR020094">
    <property type="entry name" value="TruA/RsuA/RluB/E/F_N"/>
</dbReference>
<dbReference type="Gene3D" id="3.30.70.660">
    <property type="entry name" value="Pseudouridine synthase I, catalytic domain, C-terminal subdomain"/>
    <property type="match status" value="1"/>
</dbReference>
<dbReference type="PANTHER" id="PTHR11142:SF0">
    <property type="entry name" value="TRNA PSEUDOURIDINE SYNTHASE-LIKE 1"/>
    <property type="match status" value="1"/>
</dbReference>
<dbReference type="OrthoDB" id="9811823at2"/>
<dbReference type="SUPFAM" id="SSF55120">
    <property type="entry name" value="Pseudouridine synthase"/>
    <property type="match status" value="1"/>
</dbReference>
<feature type="active site" description="Nucleophile" evidence="4 5">
    <location>
        <position position="52"/>
    </location>
</feature>
<keyword evidence="2 4" id="KW-0819">tRNA processing</keyword>
<evidence type="ECO:0000256" key="1">
    <source>
        <dbReference type="ARBA" id="ARBA00009375"/>
    </source>
</evidence>
<dbReference type="Pfam" id="PF01416">
    <property type="entry name" value="PseudoU_synth_1"/>
    <property type="match status" value="2"/>
</dbReference>
<comment type="similarity">
    <text evidence="1 4 7">Belongs to the tRNA pseudouridine synthase TruA family.</text>
</comment>
<reference evidence="9 10" key="1">
    <citation type="submission" date="2016-11" db="EMBL/GenBank/DDBJ databases">
        <authorList>
            <person name="Jaros S."/>
            <person name="Januszkiewicz K."/>
            <person name="Wedrychowicz H."/>
        </authorList>
    </citation>
    <scope>NUCLEOTIDE SEQUENCE [LARGE SCALE GENOMIC DNA]</scope>
    <source>
        <strain evidence="9 10">DSM 21864</strain>
    </source>
</reference>
<accession>A0A1M6JR23</accession>
<gene>
    <name evidence="4" type="primary">truA</name>
    <name evidence="9" type="ORF">SAMN05444401_3196</name>
</gene>
<feature type="domain" description="Pseudouridine synthase I TruA alpha/beta" evidence="8">
    <location>
        <begin position="143"/>
        <end position="244"/>
    </location>
</feature>
<dbReference type="NCBIfam" id="TIGR00071">
    <property type="entry name" value="hisT_truA"/>
    <property type="match status" value="1"/>
</dbReference>
<name>A0A1M6JR23_9CLOT</name>
<evidence type="ECO:0000256" key="6">
    <source>
        <dbReference type="PIRSR" id="PIRSR001430-2"/>
    </source>
</evidence>
<dbReference type="GO" id="GO:0003723">
    <property type="term" value="F:RNA binding"/>
    <property type="evidence" value="ECO:0007669"/>
    <property type="project" value="InterPro"/>
</dbReference>
<evidence type="ECO:0000259" key="8">
    <source>
        <dbReference type="Pfam" id="PF01416"/>
    </source>
</evidence>
<evidence type="ECO:0000256" key="2">
    <source>
        <dbReference type="ARBA" id="ARBA00022694"/>
    </source>
</evidence>
<dbReference type="GO" id="GO:0160147">
    <property type="term" value="F:tRNA pseudouridine(38-40) synthase activity"/>
    <property type="evidence" value="ECO:0007669"/>
    <property type="project" value="UniProtKB-EC"/>
</dbReference>
<dbReference type="InterPro" id="IPR020103">
    <property type="entry name" value="PsdUridine_synth_cat_dom_sf"/>
</dbReference>
<evidence type="ECO:0000256" key="5">
    <source>
        <dbReference type="PIRSR" id="PIRSR001430-1"/>
    </source>
</evidence>
<dbReference type="EMBL" id="FQZO01000005">
    <property type="protein sequence ID" value="SHJ49126.1"/>
    <property type="molecule type" value="Genomic_DNA"/>
</dbReference>
<dbReference type="PIRSF" id="PIRSF001430">
    <property type="entry name" value="tRNA_psdUrid_synth"/>
    <property type="match status" value="1"/>
</dbReference>
<proteinExistence type="inferred from homology"/>
<dbReference type="PANTHER" id="PTHR11142">
    <property type="entry name" value="PSEUDOURIDYLATE SYNTHASE"/>
    <property type="match status" value="1"/>
</dbReference>
<dbReference type="InterPro" id="IPR020097">
    <property type="entry name" value="PsdUridine_synth_TruA_a/b_dom"/>
</dbReference>
<keyword evidence="10" id="KW-1185">Reference proteome</keyword>
<dbReference type="InterPro" id="IPR020095">
    <property type="entry name" value="PsdUridine_synth_TruA_C"/>
</dbReference>
<dbReference type="Gene3D" id="3.30.70.580">
    <property type="entry name" value="Pseudouridine synthase I, catalytic domain, N-terminal subdomain"/>
    <property type="match status" value="1"/>
</dbReference>
<evidence type="ECO:0000256" key="3">
    <source>
        <dbReference type="ARBA" id="ARBA00023235"/>
    </source>
</evidence>
<dbReference type="RefSeq" id="WP_073008868.1">
    <property type="nucleotide sequence ID" value="NZ_FQZO01000005.1"/>
</dbReference>
<protein>
    <recommendedName>
        <fullName evidence="4">tRNA pseudouridine synthase A</fullName>
        <ecNumber evidence="4">5.4.99.12</ecNumber>
    </recommendedName>
    <alternativeName>
        <fullName evidence="4">tRNA pseudouridine(38-40) synthase</fullName>
    </alternativeName>
    <alternativeName>
        <fullName evidence="4">tRNA pseudouridylate synthase I</fullName>
    </alternativeName>
    <alternativeName>
        <fullName evidence="4">tRNA-uridine isomerase I</fullName>
    </alternativeName>
</protein>
<sequence length="244" mass="27806">MKNIKIIIEYDGTNYFGWQRQNSQITIQECIEEALNKVTGENISVTGSSRTDSGVHAKGFVANFKTNSTIPPEKFKDALNTKLPSDIVVKFSEEVDLNFHSRYACKGKTYKYTILNQEQRSALLRNYTYFVKANLNIQLMQEACKYFIGKQDFEAFKSTGSSVKTSIRTITELYIERKDNIIEIYVSADGFLYNMVRIIVGTLIEVGTGKIKPEDIKDIINSKDRNKTGKCVPPQGLILEKVYY</sequence>
<evidence type="ECO:0000313" key="10">
    <source>
        <dbReference type="Proteomes" id="UP000184080"/>
    </source>
</evidence>
<organism evidence="9 10">
    <name type="scientific">Clostridium amylolyticum</name>
    <dbReference type="NCBI Taxonomy" id="1121298"/>
    <lineage>
        <taxon>Bacteria</taxon>
        <taxon>Bacillati</taxon>
        <taxon>Bacillota</taxon>
        <taxon>Clostridia</taxon>
        <taxon>Eubacteriales</taxon>
        <taxon>Clostridiaceae</taxon>
        <taxon>Clostridium</taxon>
    </lineage>
</organism>
<dbReference type="GO" id="GO:0031119">
    <property type="term" value="P:tRNA pseudouridine synthesis"/>
    <property type="evidence" value="ECO:0007669"/>
    <property type="project" value="UniProtKB-UniRule"/>
</dbReference>
<evidence type="ECO:0000313" key="9">
    <source>
        <dbReference type="EMBL" id="SHJ49126.1"/>
    </source>
</evidence>
<comment type="subunit">
    <text evidence="4">Homodimer.</text>
</comment>
<dbReference type="STRING" id="1121298.SAMN05444401_3196"/>
<dbReference type="AlphaFoldDB" id="A0A1M6JR23"/>
<dbReference type="FunFam" id="3.30.70.580:FF:000001">
    <property type="entry name" value="tRNA pseudouridine synthase A"/>
    <property type="match status" value="1"/>
</dbReference>
<dbReference type="CDD" id="cd02570">
    <property type="entry name" value="PseudoU_synth_EcTruA"/>
    <property type="match status" value="1"/>
</dbReference>
<dbReference type="Proteomes" id="UP000184080">
    <property type="component" value="Unassembled WGS sequence"/>
</dbReference>
<comment type="function">
    <text evidence="4">Formation of pseudouridine at positions 38, 39 and 40 in the anticodon stem and loop of transfer RNAs.</text>
</comment>
<feature type="binding site" evidence="4 6">
    <location>
        <position position="110"/>
    </location>
    <ligand>
        <name>substrate</name>
    </ligand>
</feature>
<evidence type="ECO:0000256" key="7">
    <source>
        <dbReference type="RuleBase" id="RU003792"/>
    </source>
</evidence>
<dbReference type="EC" id="5.4.99.12" evidence="4"/>
<feature type="domain" description="Pseudouridine synthase I TruA alpha/beta" evidence="8">
    <location>
        <begin position="7"/>
        <end position="103"/>
    </location>
</feature>
<dbReference type="HAMAP" id="MF_00171">
    <property type="entry name" value="TruA"/>
    <property type="match status" value="1"/>
</dbReference>
<comment type="catalytic activity">
    <reaction evidence="4 7">
        <text>uridine(38/39/40) in tRNA = pseudouridine(38/39/40) in tRNA</text>
        <dbReference type="Rhea" id="RHEA:22376"/>
        <dbReference type="Rhea" id="RHEA-COMP:10085"/>
        <dbReference type="Rhea" id="RHEA-COMP:10087"/>
        <dbReference type="ChEBI" id="CHEBI:65314"/>
        <dbReference type="ChEBI" id="CHEBI:65315"/>
        <dbReference type="EC" id="5.4.99.12"/>
    </reaction>
</comment>